<dbReference type="EMBL" id="MLJW01000516">
    <property type="protein sequence ID" value="OIQ85857.1"/>
    <property type="molecule type" value="Genomic_DNA"/>
</dbReference>
<evidence type="ECO:0000313" key="2">
    <source>
        <dbReference type="EMBL" id="OIQ85857.1"/>
    </source>
</evidence>
<proteinExistence type="predicted"/>
<dbReference type="InterPro" id="IPR002514">
    <property type="entry name" value="Transposase_8"/>
</dbReference>
<organism evidence="2">
    <name type="scientific">mine drainage metagenome</name>
    <dbReference type="NCBI Taxonomy" id="410659"/>
    <lineage>
        <taxon>unclassified sequences</taxon>
        <taxon>metagenomes</taxon>
        <taxon>ecological metagenomes</taxon>
    </lineage>
</organism>
<dbReference type="InterPro" id="IPR009057">
    <property type="entry name" value="Homeodomain-like_sf"/>
</dbReference>
<dbReference type="AlphaFoldDB" id="A0A1J5QQF3"/>
<keyword evidence="1" id="KW-0175">Coiled coil</keyword>
<dbReference type="GO" id="GO:0006313">
    <property type="term" value="P:DNA transposition"/>
    <property type="evidence" value="ECO:0007669"/>
    <property type="project" value="InterPro"/>
</dbReference>
<dbReference type="Pfam" id="PF01527">
    <property type="entry name" value="HTH_Tnp_1"/>
    <property type="match status" value="1"/>
</dbReference>
<reference evidence="2" key="1">
    <citation type="submission" date="2016-10" db="EMBL/GenBank/DDBJ databases">
        <title>Sequence of Gallionella enrichment culture.</title>
        <authorList>
            <person name="Poehlein A."/>
            <person name="Muehling M."/>
            <person name="Daniel R."/>
        </authorList>
    </citation>
    <scope>NUCLEOTIDE SEQUENCE</scope>
</reference>
<name>A0A1J5QQF3_9ZZZZ</name>
<protein>
    <submittedName>
        <fullName evidence="2">Transposase</fullName>
    </submittedName>
</protein>
<dbReference type="GO" id="GO:0003677">
    <property type="term" value="F:DNA binding"/>
    <property type="evidence" value="ECO:0007669"/>
    <property type="project" value="InterPro"/>
</dbReference>
<comment type="caution">
    <text evidence="2">The sequence shown here is derived from an EMBL/GenBank/DDBJ whole genome shotgun (WGS) entry which is preliminary data.</text>
</comment>
<dbReference type="Gene3D" id="1.10.10.60">
    <property type="entry name" value="Homeodomain-like"/>
    <property type="match status" value="1"/>
</dbReference>
<dbReference type="GO" id="GO:0004803">
    <property type="term" value="F:transposase activity"/>
    <property type="evidence" value="ECO:0007669"/>
    <property type="project" value="InterPro"/>
</dbReference>
<sequence length="98" mass="10920">MPKAYSLEFKRRAIDLVLVDGGRPVVVASQVGVSHSCLQAWIRQAKIDQGQLPASAGLTTEELRELAVLRRENKRLKEELDIVKRAAALFARDNVLPK</sequence>
<gene>
    <name evidence="2" type="ORF">GALL_323070</name>
</gene>
<accession>A0A1J5QQF3</accession>
<feature type="coiled-coil region" evidence="1">
    <location>
        <begin position="59"/>
        <end position="86"/>
    </location>
</feature>
<evidence type="ECO:0000256" key="1">
    <source>
        <dbReference type="SAM" id="Coils"/>
    </source>
</evidence>
<dbReference type="SUPFAM" id="SSF46689">
    <property type="entry name" value="Homeodomain-like"/>
    <property type="match status" value="1"/>
</dbReference>